<evidence type="ECO:0000313" key="1">
    <source>
        <dbReference type="EMBL" id="UWN57202.1"/>
    </source>
</evidence>
<protein>
    <submittedName>
        <fullName evidence="1">Uncharacterized protein</fullName>
    </submittedName>
</protein>
<dbReference type="GeneID" id="82890072"/>
<proteinExistence type="predicted"/>
<dbReference type="EMBL" id="CP102294">
    <property type="protein sequence ID" value="UWN57202.1"/>
    <property type="molecule type" value="Genomic_DNA"/>
</dbReference>
<reference evidence="1" key="1">
    <citation type="journal article" date="2022" name="Cell">
        <title>Design, construction, and in vivo augmentation of a complex gut microbiome.</title>
        <authorList>
            <person name="Cheng A.G."/>
            <person name="Ho P.Y."/>
            <person name="Aranda-Diaz A."/>
            <person name="Jain S."/>
            <person name="Yu F.B."/>
            <person name="Meng X."/>
            <person name="Wang M."/>
            <person name="Iakiviak M."/>
            <person name="Nagashima K."/>
            <person name="Zhao A."/>
            <person name="Murugkar P."/>
            <person name="Patil A."/>
            <person name="Atabakhsh K."/>
            <person name="Weakley A."/>
            <person name="Yan J."/>
            <person name="Brumbaugh A.R."/>
            <person name="Higginbottom S."/>
            <person name="Dimas A."/>
            <person name="Shiver A.L."/>
            <person name="Deutschbauer A."/>
            <person name="Neff N."/>
            <person name="Sonnenburg J.L."/>
            <person name="Huang K.C."/>
            <person name="Fischbach M.A."/>
        </authorList>
    </citation>
    <scope>NUCLEOTIDE SEQUENCE</scope>
    <source>
        <strain evidence="1">AP11</strain>
    </source>
</reference>
<accession>A0ABY5UZ77</accession>
<sequence>MTKSELTANLKEWELEHLYSLDGSLEPDKYILYHNYSVWEYFFFDEKGGRSNMRFFHSEEEAYDFIYQDALSFHQTSEKYGIKW</sequence>
<keyword evidence="2" id="KW-1185">Reference proteome</keyword>
<organism evidence="1 2">
    <name type="scientific">Alistipes ihumii AP11</name>
    <dbReference type="NCBI Taxonomy" id="1211813"/>
    <lineage>
        <taxon>Bacteria</taxon>
        <taxon>Pseudomonadati</taxon>
        <taxon>Bacteroidota</taxon>
        <taxon>Bacteroidia</taxon>
        <taxon>Bacteroidales</taxon>
        <taxon>Rikenellaceae</taxon>
        <taxon>Alistipes</taxon>
    </lineage>
</organism>
<gene>
    <name evidence="1" type="ORF">NQ491_00020</name>
</gene>
<evidence type="ECO:0000313" key="2">
    <source>
        <dbReference type="Proteomes" id="UP001059295"/>
    </source>
</evidence>
<dbReference type="RefSeq" id="WP_019245428.1">
    <property type="nucleotide sequence ID" value="NZ_CAPH01000007.1"/>
</dbReference>
<name>A0ABY5UZ77_9BACT</name>
<dbReference type="Proteomes" id="UP001059295">
    <property type="component" value="Chromosome"/>
</dbReference>